<evidence type="ECO:0000313" key="1">
    <source>
        <dbReference type="EMBL" id="NQE35979.1"/>
    </source>
</evidence>
<evidence type="ECO:0000313" key="2">
    <source>
        <dbReference type="Proteomes" id="UP000702425"/>
    </source>
</evidence>
<dbReference type="EMBL" id="SRRZ01000069">
    <property type="protein sequence ID" value="NQE35979.1"/>
    <property type="molecule type" value="Genomic_DNA"/>
</dbReference>
<comment type="caution">
    <text evidence="1">The sequence shown here is derived from an EMBL/GenBank/DDBJ whole genome shotgun (WGS) entry which is preliminary data.</text>
</comment>
<reference evidence="1 2" key="1">
    <citation type="journal article" date="2020" name="Sci. Rep.">
        <title>A novel cyanobacterial geosmin producer, revising GeoA distribution and dispersion patterns in Bacteria.</title>
        <authorList>
            <person name="Churro C."/>
            <person name="Semedo-Aguiar A.P."/>
            <person name="Silva A.D."/>
            <person name="Pereira-Leal J.B."/>
            <person name="Leite R.B."/>
        </authorList>
    </citation>
    <scope>NUCLEOTIDE SEQUENCE [LARGE SCALE GENOMIC DNA]</scope>
    <source>
        <strain evidence="1 2">IPMA8</strain>
    </source>
</reference>
<proteinExistence type="predicted"/>
<gene>
    <name evidence="1" type="ORF">E5S67_03741</name>
</gene>
<protein>
    <submittedName>
        <fullName evidence="1">Uncharacterized protein</fullName>
    </submittedName>
</protein>
<name>A0ABX2CZZ5_9CYAN</name>
<accession>A0ABX2CZZ5</accession>
<dbReference type="Proteomes" id="UP000702425">
    <property type="component" value="Unassembled WGS sequence"/>
</dbReference>
<keyword evidence="2" id="KW-1185">Reference proteome</keyword>
<dbReference type="RefSeq" id="WP_172189766.1">
    <property type="nucleotide sequence ID" value="NZ_CAWPPK010000284.1"/>
</dbReference>
<organism evidence="1 2">
    <name type="scientific">Microcoleus asticus IPMA8</name>
    <dbReference type="NCBI Taxonomy" id="2563858"/>
    <lineage>
        <taxon>Bacteria</taxon>
        <taxon>Bacillati</taxon>
        <taxon>Cyanobacteriota</taxon>
        <taxon>Cyanophyceae</taxon>
        <taxon>Oscillatoriophycideae</taxon>
        <taxon>Oscillatoriales</taxon>
        <taxon>Microcoleaceae</taxon>
        <taxon>Microcoleus</taxon>
        <taxon>Microcoleus asticus</taxon>
    </lineage>
</organism>
<sequence length="174" mass="20961">MLSENLLETIIESHSILQTSLDKGWQEFKESNDFLISKELYHQMDWWYTSPYFGVIPNPGHWYSCQLAAKHFLIEVGKLRIYFDTIYPGNFSQSIEVERDEGLDVRRFKMTAFHQVKPICVFQLDFIHDHEKFYFLYRPNCLFVNWRQFNINNCHCAMQKLNAFAELKEWLVFI</sequence>